<dbReference type="CDD" id="cd11296">
    <property type="entry name" value="O-FucT_like"/>
    <property type="match status" value="1"/>
</dbReference>
<accession>E4WRR6</accession>
<gene>
    <name evidence="1" type="ORF">GSOID_T00000444001</name>
</gene>
<organism evidence="1">
    <name type="scientific">Oikopleura dioica</name>
    <name type="common">Tunicate</name>
    <dbReference type="NCBI Taxonomy" id="34765"/>
    <lineage>
        <taxon>Eukaryota</taxon>
        <taxon>Metazoa</taxon>
        <taxon>Chordata</taxon>
        <taxon>Tunicata</taxon>
        <taxon>Appendicularia</taxon>
        <taxon>Copelata</taxon>
        <taxon>Oikopleuridae</taxon>
        <taxon>Oikopleura</taxon>
    </lineage>
</organism>
<evidence type="ECO:0008006" key="3">
    <source>
        <dbReference type="Google" id="ProtNLM"/>
    </source>
</evidence>
<reference evidence="1" key="1">
    <citation type="journal article" date="2010" name="Science">
        <title>Plasticity of animal genome architecture unmasked by rapid evolution of a pelagic tunicate.</title>
        <authorList>
            <person name="Denoeud F."/>
            <person name="Henriet S."/>
            <person name="Mungpakdee S."/>
            <person name="Aury J.M."/>
            <person name="Da Silva C."/>
            <person name="Brinkmann H."/>
            <person name="Mikhaleva J."/>
            <person name="Olsen L.C."/>
            <person name="Jubin C."/>
            <person name="Canestro C."/>
            <person name="Bouquet J.M."/>
            <person name="Danks G."/>
            <person name="Poulain J."/>
            <person name="Campsteijn C."/>
            <person name="Adamski M."/>
            <person name="Cross I."/>
            <person name="Yadetie F."/>
            <person name="Muffato M."/>
            <person name="Louis A."/>
            <person name="Butcher S."/>
            <person name="Tsagkogeorga G."/>
            <person name="Konrad A."/>
            <person name="Singh S."/>
            <person name="Jensen M.F."/>
            <person name="Cong E.H."/>
            <person name="Eikeseth-Otteraa H."/>
            <person name="Noel B."/>
            <person name="Anthouard V."/>
            <person name="Porcel B.M."/>
            <person name="Kachouri-Lafond R."/>
            <person name="Nishino A."/>
            <person name="Ugolini M."/>
            <person name="Chourrout P."/>
            <person name="Nishida H."/>
            <person name="Aasland R."/>
            <person name="Huzurbazar S."/>
            <person name="Westhof E."/>
            <person name="Delsuc F."/>
            <person name="Lehrach H."/>
            <person name="Reinhardt R."/>
            <person name="Weissenbach J."/>
            <person name="Roy S.W."/>
            <person name="Artiguenave F."/>
            <person name="Postlethwait J.H."/>
            <person name="Manak J.R."/>
            <person name="Thompson E.M."/>
            <person name="Jaillon O."/>
            <person name="Du Pasquier L."/>
            <person name="Boudinot P."/>
            <person name="Liberles D.A."/>
            <person name="Volff J.N."/>
            <person name="Philippe H."/>
            <person name="Lenhard B."/>
            <person name="Roest Crollius H."/>
            <person name="Wincker P."/>
            <person name="Chourrout D."/>
        </authorList>
    </citation>
    <scope>NUCLEOTIDE SEQUENCE [LARGE SCALE GENOMIC DNA]</scope>
</reference>
<evidence type="ECO:0000313" key="2">
    <source>
        <dbReference type="Proteomes" id="UP000001307"/>
    </source>
</evidence>
<dbReference type="Proteomes" id="UP000001307">
    <property type="component" value="Unassembled WGS sequence"/>
</dbReference>
<dbReference type="Gene3D" id="3.40.50.11350">
    <property type="match status" value="1"/>
</dbReference>
<dbReference type="AlphaFoldDB" id="E4WRR6"/>
<protein>
    <recommendedName>
        <fullName evidence="3">Peptide-O-fucosyltransferase</fullName>
    </recommendedName>
</protein>
<name>E4WRR6_OIKDI</name>
<keyword evidence="2" id="KW-1185">Reference proteome</keyword>
<proteinExistence type="predicted"/>
<dbReference type="EMBL" id="FN653015">
    <property type="protein sequence ID" value="CBY20448.1"/>
    <property type="molecule type" value="Genomic_DNA"/>
</dbReference>
<evidence type="ECO:0000313" key="1">
    <source>
        <dbReference type="EMBL" id="CBY20448.1"/>
    </source>
</evidence>
<dbReference type="InParanoid" id="E4WRR6"/>
<dbReference type="OrthoDB" id="10043225at2759"/>
<sequence length="365" mass="42621">MIQGLRESLFIADTLGRKLILPPFFDHFTTGGALLSPGSILDYDLLLQNLDVFDAEHKLSHVCDGKSEVRFDLTGVKNPVRNATLEWLGIDKNEFEKTKRIPLMIENINPQQFTERAIKEMLRFDNEKCIYLENPFWLMNWNNYKKNNLNEYSISFQRGQSIIKATRRPQRVQKIASHLLQVLDIDEFAALHWRYDEEDFLRHQNKKPENRMKTKIKHIRGDPQLLCRSVLKLLEKKKINTLLILSPPSDQEFVTNLKNSLSRLKVITDSEIQDSMKENGFEGLLPYEFSLVSQELSYLSDLFIWSEMSSWSGNVHMERYTDERIENYSNIELAIPSITEKFQSIMKASLLKNEAIAKKYREIAG</sequence>